<sequence>MLSRVYEGSVLRLVQSLQRPRRFGPKGQSIHICIISTTTERKEEKGLQRMKEQGEDPAGLSGLDTAGERFRQSDSPARDVAAIADGDHELGLYVLEELGCCLLAELVYIVASVASDPHRHQGYHPLERRRQSPRGRSRRGKCVLVHIKSAKTCTLVLASTPASPGSTAVSVLIVVVIMILEVGDHGLQTKAPLAYFGVGEVVMMQCFSRLFHLLPDVIFDLVLGLPLGRTSC</sequence>
<dbReference type="Proteomes" id="UP001301769">
    <property type="component" value="Unassembled WGS sequence"/>
</dbReference>
<gene>
    <name evidence="2" type="ORF">QBC37DRAFT_399700</name>
</gene>
<protein>
    <submittedName>
        <fullName evidence="2">Uncharacterized protein</fullName>
    </submittedName>
</protein>
<evidence type="ECO:0000313" key="3">
    <source>
        <dbReference type="Proteomes" id="UP001301769"/>
    </source>
</evidence>
<feature type="compositionally biased region" description="Basic and acidic residues" evidence="1">
    <location>
        <begin position="43"/>
        <end position="54"/>
    </location>
</feature>
<name>A0AAN6Y913_9PEZI</name>
<evidence type="ECO:0000256" key="1">
    <source>
        <dbReference type="SAM" id="MobiDB-lite"/>
    </source>
</evidence>
<dbReference type="AlphaFoldDB" id="A0AAN6Y913"/>
<accession>A0AAN6Y913</accession>
<organism evidence="2 3">
    <name type="scientific">Rhypophila decipiens</name>
    <dbReference type="NCBI Taxonomy" id="261697"/>
    <lineage>
        <taxon>Eukaryota</taxon>
        <taxon>Fungi</taxon>
        <taxon>Dikarya</taxon>
        <taxon>Ascomycota</taxon>
        <taxon>Pezizomycotina</taxon>
        <taxon>Sordariomycetes</taxon>
        <taxon>Sordariomycetidae</taxon>
        <taxon>Sordariales</taxon>
        <taxon>Naviculisporaceae</taxon>
        <taxon>Rhypophila</taxon>
    </lineage>
</organism>
<proteinExistence type="predicted"/>
<reference evidence="2" key="1">
    <citation type="journal article" date="2023" name="Mol. Phylogenet. Evol.">
        <title>Genome-scale phylogeny and comparative genomics of the fungal order Sordariales.</title>
        <authorList>
            <person name="Hensen N."/>
            <person name="Bonometti L."/>
            <person name="Westerberg I."/>
            <person name="Brannstrom I.O."/>
            <person name="Guillou S."/>
            <person name="Cros-Aarteil S."/>
            <person name="Calhoun S."/>
            <person name="Haridas S."/>
            <person name="Kuo A."/>
            <person name="Mondo S."/>
            <person name="Pangilinan J."/>
            <person name="Riley R."/>
            <person name="LaButti K."/>
            <person name="Andreopoulos B."/>
            <person name="Lipzen A."/>
            <person name="Chen C."/>
            <person name="Yan M."/>
            <person name="Daum C."/>
            <person name="Ng V."/>
            <person name="Clum A."/>
            <person name="Steindorff A."/>
            <person name="Ohm R.A."/>
            <person name="Martin F."/>
            <person name="Silar P."/>
            <person name="Natvig D.O."/>
            <person name="Lalanne C."/>
            <person name="Gautier V."/>
            <person name="Ament-Velasquez S.L."/>
            <person name="Kruys A."/>
            <person name="Hutchinson M.I."/>
            <person name="Powell A.J."/>
            <person name="Barry K."/>
            <person name="Miller A.N."/>
            <person name="Grigoriev I.V."/>
            <person name="Debuchy R."/>
            <person name="Gladieux P."/>
            <person name="Hiltunen Thoren M."/>
            <person name="Johannesson H."/>
        </authorList>
    </citation>
    <scope>NUCLEOTIDE SEQUENCE</scope>
    <source>
        <strain evidence="2">PSN293</strain>
    </source>
</reference>
<dbReference type="EMBL" id="MU858095">
    <property type="protein sequence ID" value="KAK4214333.1"/>
    <property type="molecule type" value="Genomic_DNA"/>
</dbReference>
<reference evidence="2" key="2">
    <citation type="submission" date="2023-05" db="EMBL/GenBank/DDBJ databases">
        <authorList>
            <consortium name="Lawrence Berkeley National Laboratory"/>
            <person name="Steindorff A."/>
            <person name="Hensen N."/>
            <person name="Bonometti L."/>
            <person name="Westerberg I."/>
            <person name="Brannstrom I.O."/>
            <person name="Guillou S."/>
            <person name="Cros-Aarteil S."/>
            <person name="Calhoun S."/>
            <person name="Haridas S."/>
            <person name="Kuo A."/>
            <person name="Mondo S."/>
            <person name="Pangilinan J."/>
            <person name="Riley R."/>
            <person name="Labutti K."/>
            <person name="Andreopoulos B."/>
            <person name="Lipzen A."/>
            <person name="Chen C."/>
            <person name="Yanf M."/>
            <person name="Daum C."/>
            <person name="Ng V."/>
            <person name="Clum A."/>
            <person name="Ohm R."/>
            <person name="Martin F."/>
            <person name="Silar P."/>
            <person name="Natvig D."/>
            <person name="Lalanne C."/>
            <person name="Gautier V."/>
            <person name="Ament-Velasquez S.L."/>
            <person name="Kruys A."/>
            <person name="Hutchinson M.I."/>
            <person name="Powell A.J."/>
            <person name="Barry K."/>
            <person name="Miller A.N."/>
            <person name="Grigoriev I.V."/>
            <person name="Debuchy R."/>
            <person name="Gladieux P."/>
            <person name="Thoren M.H."/>
            <person name="Johannesson H."/>
        </authorList>
    </citation>
    <scope>NUCLEOTIDE SEQUENCE</scope>
    <source>
        <strain evidence="2">PSN293</strain>
    </source>
</reference>
<keyword evidence="3" id="KW-1185">Reference proteome</keyword>
<evidence type="ECO:0000313" key="2">
    <source>
        <dbReference type="EMBL" id="KAK4214333.1"/>
    </source>
</evidence>
<feature type="region of interest" description="Disordered" evidence="1">
    <location>
        <begin position="43"/>
        <end position="64"/>
    </location>
</feature>
<comment type="caution">
    <text evidence="2">The sequence shown here is derived from an EMBL/GenBank/DDBJ whole genome shotgun (WGS) entry which is preliminary data.</text>
</comment>